<proteinExistence type="predicted"/>
<reference evidence="7" key="1">
    <citation type="submission" date="2017-06" db="EMBL/GenBank/DDBJ databases">
        <authorList>
            <person name="Varghese N."/>
            <person name="Submissions S."/>
        </authorList>
    </citation>
    <scope>NUCLEOTIDE SEQUENCE [LARGE SCALE GENOMIC DNA]</scope>
    <source>
        <strain evidence="7">DSM 15668</strain>
    </source>
</reference>
<evidence type="ECO:0000313" key="7">
    <source>
        <dbReference type="Proteomes" id="UP000198405"/>
    </source>
</evidence>
<dbReference type="SUPFAM" id="SSF56349">
    <property type="entry name" value="DNA breaking-rejoining enzymes"/>
    <property type="match status" value="1"/>
</dbReference>
<dbReference type="OrthoDB" id="12419at2"/>
<dbReference type="RefSeq" id="WP_089323275.1">
    <property type="nucleotide sequence ID" value="NZ_FZOB01000008.1"/>
</dbReference>
<evidence type="ECO:0000313" key="6">
    <source>
        <dbReference type="EMBL" id="SNR82203.1"/>
    </source>
</evidence>
<accession>A0A238ZHN2</accession>
<protein>
    <submittedName>
        <fullName evidence="6">Phage integrase, N-terminal SAM-like domain</fullName>
    </submittedName>
</protein>
<dbReference type="InterPro" id="IPR010998">
    <property type="entry name" value="Integrase_recombinase_N"/>
</dbReference>
<gene>
    <name evidence="6" type="ORF">SAMN06265340_10856</name>
</gene>
<keyword evidence="2 4" id="KW-0238">DNA-binding</keyword>
<dbReference type="InterPro" id="IPR013762">
    <property type="entry name" value="Integrase-like_cat_sf"/>
</dbReference>
<evidence type="ECO:0000256" key="2">
    <source>
        <dbReference type="ARBA" id="ARBA00023125"/>
    </source>
</evidence>
<evidence type="ECO:0000259" key="5">
    <source>
        <dbReference type="PROSITE" id="PS51900"/>
    </source>
</evidence>
<evidence type="ECO:0000256" key="1">
    <source>
        <dbReference type="ARBA" id="ARBA00022908"/>
    </source>
</evidence>
<keyword evidence="3" id="KW-0233">DNA recombination</keyword>
<dbReference type="GO" id="GO:0006310">
    <property type="term" value="P:DNA recombination"/>
    <property type="evidence" value="ECO:0007669"/>
    <property type="project" value="UniProtKB-KW"/>
</dbReference>
<dbReference type="PROSITE" id="PS51900">
    <property type="entry name" value="CB"/>
    <property type="match status" value="1"/>
</dbReference>
<evidence type="ECO:0000256" key="4">
    <source>
        <dbReference type="PROSITE-ProRule" id="PRU01248"/>
    </source>
</evidence>
<dbReference type="Proteomes" id="UP000198405">
    <property type="component" value="Unassembled WGS sequence"/>
</dbReference>
<keyword evidence="7" id="KW-1185">Reference proteome</keyword>
<dbReference type="GO" id="GO:0003677">
    <property type="term" value="F:DNA binding"/>
    <property type="evidence" value="ECO:0007669"/>
    <property type="project" value="UniProtKB-UniRule"/>
</dbReference>
<evidence type="ECO:0000256" key="3">
    <source>
        <dbReference type="ARBA" id="ARBA00023172"/>
    </source>
</evidence>
<dbReference type="InterPro" id="IPR044068">
    <property type="entry name" value="CB"/>
</dbReference>
<dbReference type="InterPro" id="IPR011010">
    <property type="entry name" value="DNA_brk_join_enz"/>
</dbReference>
<keyword evidence="1" id="KW-0229">DNA integration</keyword>
<dbReference type="Gene3D" id="1.10.443.10">
    <property type="entry name" value="Intergrase catalytic core"/>
    <property type="match status" value="1"/>
</dbReference>
<dbReference type="EMBL" id="FZOB01000008">
    <property type="protein sequence ID" value="SNR82203.1"/>
    <property type="molecule type" value="Genomic_DNA"/>
</dbReference>
<sequence>MNKIEEFRKYLQDNGYSKSSVSTYIRAVEKFYLFLKFYGFTEKKFDEEKLVSFLSSTYKTRKSLYTAVSAISRYLSFVFKKRVKIGFDEIFVDDFREFKEISDEKFSEILEMVEKRRKKDLKFALYLILFLGLKPSEIVKISTFRLSFFGRVPAIDENGIKRLIVDDRLLKIIKEMEDENGVVRFKVKPDSLKVVFFRIVGKEFSVNDFRENYAYRLLKKGLPVDIVVEFSQVPLDRVSYLYRVLTLKSKQEIIGEKLTDF</sequence>
<dbReference type="AlphaFoldDB" id="A0A238ZHN2"/>
<dbReference type="Gene3D" id="1.10.150.130">
    <property type="match status" value="1"/>
</dbReference>
<feature type="domain" description="Core-binding (CB)" evidence="5">
    <location>
        <begin position="1"/>
        <end position="79"/>
    </location>
</feature>
<dbReference type="GO" id="GO:0015074">
    <property type="term" value="P:DNA integration"/>
    <property type="evidence" value="ECO:0007669"/>
    <property type="project" value="UniProtKB-KW"/>
</dbReference>
<organism evidence="6 7">
    <name type="scientific">Desulfurobacterium atlanticum</name>
    <dbReference type="NCBI Taxonomy" id="240169"/>
    <lineage>
        <taxon>Bacteria</taxon>
        <taxon>Pseudomonadati</taxon>
        <taxon>Aquificota</taxon>
        <taxon>Aquificia</taxon>
        <taxon>Desulfurobacteriales</taxon>
        <taxon>Desulfurobacteriaceae</taxon>
        <taxon>Desulfurobacterium</taxon>
    </lineage>
</organism>
<name>A0A238ZHN2_9BACT</name>